<dbReference type="GO" id="GO:1904115">
    <property type="term" value="C:axon cytoplasm"/>
    <property type="evidence" value="ECO:0007669"/>
    <property type="project" value="GOC"/>
</dbReference>
<accession>A0A183E357</accession>
<dbReference type="GO" id="GO:0008569">
    <property type="term" value="F:minus-end-directed microtubule motor activity"/>
    <property type="evidence" value="ECO:0007669"/>
    <property type="project" value="TreeGrafter"/>
</dbReference>
<dbReference type="PANTHER" id="PTHR10676:SF314">
    <property type="entry name" value="CYTOPLASMIC DYNEIN 1 HEAVY CHAIN 1"/>
    <property type="match status" value="1"/>
</dbReference>
<protein>
    <submittedName>
        <fullName evidence="2">DHC_N2 domain-containing protein</fullName>
    </submittedName>
</protein>
<sequence>LLTQQRYQFPNSWLYAENVDGEWSALNDILERKDSAIQAQGAQRPDEALAALASFEAKLNKVKEDRENMTKAKGALDITEPLTATGQAIKLDVAVEELSDLKGVWQSLIPLYNAVDELKEKTWLSVQPRKLRQSLDELLNQLKLLPSKYRSYESYDYAKQMLDKRHWKQLMKELHVTWTLSDLTLGQVWEANLLRYESVIKQVLSVREYWQSFEVDLVNYQNKTKLIRGWDDLFNKLKEHMNSLTAMKLSPYYKQFEEVNSVVEFFFVVRGNLALKIHW</sequence>
<reference evidence="2" key="1">
    <citation type="submission" date="2016-06" db="UniProtKB">
        <authorList>
            <consortium name="WormBaseParasite"/>
        </authorList>
    </citation>
    <scope>IDENTIFICATION</scope>
</reference>
<dbReference type="GO" id="GO:0007052">
    <property type="term" value="P:mitotic spindle organization"/>
    <property type="evidence" value="ECO:0007669"/>
    <property type="project" value="TreeGrafter"/>
</dbReference>
<dbReference type="WBParaSite" id="GPUH_0001541901-mRNA-1">
    <property type="protein sequence ID" value="GPUH_0001541901-mRNA-1"/>
    <property type="gene ID" value="GPUH_0001541901"/>
</dbReference>
<dbReference type="GO" id="GO:0008090">
    <property type="term" value="P:retrograde axonal transport"/>
    <property type="evidence" value="ECO:0007669"/>
    <property type="project" value="TreeGrafter"/>
</dbReference>
<dbReference type="GO" id="GO:0005868">
    <property type="term" value="C:cytoplasmic dynein complex"/>
    <property type="evidence" value="ECO:0007669"/>
    <property type="project" value="TreeGrafter"/>
</dbReference>
<proteinExistence type="predicted"/>
<dbReference type="InterPro" id="IPR013602">
    <property type="entry name" value="Dynein_heavy_linker"/>
</dbReference>
<dbReference type="GO" id="GO:0031122">
    <property type="term" value="P:cytoplasmic microtubule organization"/>
    <property type="evidence" value="ECO:0007669"/>
    <property type="project" value="TreeGrafter"/>
</dbReference>
<dbReference type="Gene3D" id="1.10.287.2620">
    <property type="match status" value="1"/>
</dbReference>
<dbReference type="GO" id="GO:0051959">
    <property type="term" value="F:dynein light intermediate chain binding"/>
    <property type="evidence" value="ECO:0007669"/>
    <property type="project" value="InterPro"/>
</dbReference>
<dbReference type="InterPro" id="IPR042222">
    <property type="entry name" value="Dynein_2_N"/>
</dbReference>
<evidence type="ECO:0000313" key="2">
    <source>
        <dbReference type="WBParaSite" id="GPUH_0001541901-mRNA-1"/>
    </source>
</evidence>
<dbReference type="AlphaFoldDB" id="A0A183E357"/>
<dbReference type="PANTHER" id="PTHR10676">
    <property type="entry name" value="DYNEIN HEAVY CHAIN FAMILY PROTEIN"/>
    <property type="match status" value="1"/>
</dbReference>
<feature type="domain" description="Dynein heavy chain linker" evidence="1">
    <location>
        <begin position="93"/>
        <end position="258"/>
    </location>
</feature>
<dbReference type="GO" id="GO:0005938">
    <property type="term" value="C:cell cortex"/>
    <property type="evidence" value="ECO:0007669"/>
    <property type="project" value="TreeGrafter"/>
</dbReference>
<evidence type="ECO:0000259" key="1">
    <source>
        <dbReference type="Pfam" id="PF08393"/>
    </source>
</evidence>
<dbReference type="GO" id="GO:0007097">
    <property type="term" value="P:nuclear migration"/>
    <property type="evidence" value="ECO:0007669"/>
    <property type="project" value="TreeGrafter"/>
</dbReference>
<dbReference type="Pfam" id="PF08393">
    <property type="entry name" value="DHC_N2"/>
    <property type="match status" value="1"/>
</dbReference>
<dbReference type="GO" id="GO:0045505">
    <property type="term" value="F:dynein intermediate chain binding"/>
    <property type="evidence" value="ECO:0007669"/>
    <property type="project" value="InterPro"/>
</dbReference>
<organism evidence="2">
    <name type="scientific">Gongylonema pulchrum</name>
    <dbReference type="NCBI Taxonomy" id="637853"/>
    <lineage>
        <taxon>Eukaryota</taxon>
        <taxon>Metazoa</taxon>
        <taxon>Ecdysozoa</taxon>
        <taxon>Nematoda</taxon>
        <taxon>Chromadorea</taxon>
        <taxon>Rhabditida</taxon>
        <taxon>Spirurina</taxon>
        <taxon>Spiruromorpha</taxon>
        <taxon>Spiruroidea</taxon>
        <taxon>Gongylonematidae</taxon>
        <taxon>Gongylonema</taxon>
    </lineage>
</organism>
<dbReference type="InterPro" id="IPR026983">
    <property type="entry name" value="DHC"/>
</dbReference>
<name>A0A183E357_9BILA</name>
<dbReference type="GO" id="GO:0005881">
    <property type="term" value="C:cytoplasmic microtubule"/>
    <property type="evidence" value="ECO:0007669"/>
    <property type="project" value="TreeGrafter"/>
</dbReference>
<dbReference type="Gene3D" id="1.20.140.100">
    <property type="entry name" value="Dynein heavy chain, N-terminal domain 2"/>
    <property type="match status" value="1"/>
</dbReference>